<dbReference type="InterPro" id="IPR018392">
    <property type="entry name" value="LysM"/>
</dbReference>
<sequence length="563" mass="62770">MQAKFGNNFARAGSLRRKGKSYRGVFKDRGGETYTVDGKEYNNYGNYNPYDGQHTIVAGNTYTGLSKRYYGNSSMASSFMKLHQKLEKKFVPGETIVVNFEREGRHVKLARLNVQAIDFYKTIEQEGLGGIASRYNITTDLLINMNANLQLQLFKAGDEIRIPQPFGTITLKLTKDTTAEALAQKYKISLATIVDLNLKAGAVLAVPGSTYSQKTREKIKPGNKTTQVVKHTRSKFGTHTLSPENVDILLNKYSKYTAYVANKGDNLWKIMHKYWGNCASMYTEQSYYNLVHGLVLAMLEVNNLKLNSQGKIDGFLPNSPIYIIVPDFHSNDHNSNKKRKTNKKKNDPSKILTDEQSAKIGKVLNYTGGALALIDITRKKMGENNKVNDFLKSKLGQGNYSKLIKILDKGLKAFNKAATIAAFTKLFVDIKDGRYVGKPENLFFDVVSTVAGLHPYGAIMNAFLTYIGVDGDTFRAFCKQEGNIEIPLISSVRTIGTGESKVTVHTFTPFTSVLSNPQNVPPPHPDMIAKKALNKVLDKKALLNAIKNKKVMNSKPRPCKMNK</sequence>
<evidence type="ECO:0000313" key="3">
    <source>
        <dbReference type="Proteomes" id="UP000004095"/>
    </source>
</evidence>
<evidence type="ECO:0000313" key="2">
    <source>
        <dbReference type="EMBL" id="EAY31831.1"/>
    </source>
</evidence>
<dbReference type="Proteomes" id="UP000004095">
    <property type="component" value="Unassembled WGS sequence"/>
</dbReference>
<dbReference type="Pfam" id="PF01476">
    <property type="entry name" value="LysM"/>
    <property type="match status" value="1"/>
</dbReference>
<name>A1ZC29_MICM2</name>
<comment type="caution">
    <text evidence="2">The sequence shown here is derived from an EMBL/GenBank/DDBJ whole genome shotgun (WGS) entry which is preliminary data.</text>
</comment>
<dbReference type="PROSITE" id="PS51782">
    <property type="entry name" value="LYSM"/>
    <property type="match status" value="1"/>
</dbReference>
<reference evidence="2 3" key="1">
    <citation type="submission" date="2007-01" db="EMBL/GenBank/DDBJ databases">
        <authorList>
            <person name="Haygood M."/>
            <person name="Podell S."/>
            <person name="Anderson C."/>
            <person name="Hopkinson B."/>
            <person name="Roe K."/>
            <person name="Barbeau K."/>
            <person name="Gaasterland T."/>
            <person name="Ferriera S."/>
            <person name="Johnson J."/>
            <person name="Kravitz S."/>
            <person name="Beeson K."/>
            <person name="Sutton G."/>
            <person name="Rogers Y.-H."/>
            <person name="Friedman R."/>
            <person name="Frazier M."/>
            <person name="Venter J.C."/>
        </authorList>
    </citation>
    <scope>NUCLEOTIDE SEQUENCE [LARGE SCALE GENOMIC DNA]</scope>
    <source>
        <strain evidence="2 3">ATCC 23134</strain>
    </source>
</reference>
<organism evidence="2 3">
    <name type="scientific">Microscilla marina ATCC 23134</name>
    <dbReference type="NCBI Taxonomy" id="313606"/>
    <lineage>
        <taxon>Bacteria</taxon>
        <taxon>Pseudomonadati</taxon>
        <taxon>Bacteroidota</taxon>
        <taxon>Cytophagia</taxon>
        <taxon>Cytophagales</taxon>
        <taxon>Microscillaceae</taxon>
        <taxon>Microscilla</taxon>
    </lineage>
</organism>
<accession>A1ZC29</accession>
<dbReference type="AlphaFoldDB" id="A1ZC29"/>
<keyword evidence="3" id="KW-1185">Reference proteome</keyword>
<dbReference type="SMART" id="SM00257">
    <property type="entry name" value="LysM"/>
    <property type="match status" value="3"/>
</dbReference>
<dbReference type="EMBL" id="AAWS01000001">
    <property type="protein sequence ID" value="EAY31831.1"/>
    <property type="molecule type" value="Genomic_DNA"/>
</dbReference>
<proteinExistence type="predicted"/>
<evidence type="ECO:0000259" key="1">
    <source>
        <dbReference type="PROSITE" id="PS51782"/>
    </source>
</evidence>
<gene>
    <name evidence="2" type="ORF">M23134_01860</name>
</gene>
<protein>
    <submittedName>
        <fullName evidence="2">LysM domain protein</fullName>
    </submittedName>
</protein>
<feature type="domain" description="LysM" evidence="1">
    <location>
        <begin position="118"/>
        <end position="162"/>
    </location>
</feature>